<dbReference type="PANTHER" id="PTHR10151:SF120">
    <property type="entry name" value="BIS(5'-ADENOSYL)-TRIPHOSPHATASE"/>
    <property type="match status" value="1"/>
</dbReference>
<dbReference type="Pfam" id="PF01663">
    <property type="entry name" value="Phosphodiest"/>
    <property type="match status" value="1"/>
</dbReference>
<dbReference type="STRING" id="450851.PHZ_c1256"/>
<accession>B4R8P3</accession>
<dbReference type="KEGG" id="pzu:PHZ_c1256"/>
<dbReference type="Gene3D" id="3.30.1360.180">
    <property type="match status" value="1"/>
</dbReference>
<proteinExistence type="predicted"/>
<dbReference type="PANTHER" id="PTHR10151">
    <property type="entry name" value="ECTONUCLEOTIDE PYROPHOSPHATASE/PHOSPHODIESTERASE"/>
    <property type="match status" value="1"/>
</dbReference>
<dbReference type="Proteomes" id="UP000001868">
    <property type="component" value="Chromosome"/>
</dbReference>
<protein>
    <submittedName>
        <fullName evidence="2">Type I phosphodiesterase/nucleotide pyrophosphatase family protein</fullName>
    </submittedName>
</protein>
<dbReference type="OrthoDB" id="9771966at2"/>
<dbReference type="HOGENOM" id="CLU_017594_1_1_5"/>
<evidence type="ECO:0000313" key="2">
    <source>
        <dbReference type="EMBL" id="ACG77670.1"/>
    </source>
</evidence>
<dbReference type="SUPFAM" id="SSF53649">
    <property type="entry name" value="Alkaline phosphatase-like"/>
    <property type="match status" value="1"/>
</dbReference>
<feature type="chain" id="PRO_5002825164" evidence="1">
    <location>
        <begin position="25"/>
        <end position="420"/>
    </location>
</feature>
<keyword evidence="1" id="KW-0732">Signal</keyword>
<keyword evidence="3" id="KW-1185">Reference proteome</keyword>
<organism evidence="2 3">
    <name type="scientific">Phenylobacterium zucineum (strain HLK1)</name>
    <dbReference type="NCBI Taxonomy" id="450851"/>
    <lineage>
        <taxon>Bacteria</taxon>
        <taxon>Pseudomonadati</taxon>
        <taxon>Pseudomonadota</taxon>
        <taxon>Alphaproteobacteria</taxon>
        <taxon>Caulobacterales</taxon>
        <taxon>Caulobacteraceae</taxon>
        <taxon>Phenylobacterium</taxon>
    </lineage>
</organism>
<gene>
    <name evidence="2" type="ordered locus">PHZ_c1256</name>
</gene>
<evidence type="ECO:0000313" key="3">
    <source>
        <dbReference type="Proteomes" id="UP000001868"/>
    </source>
</evidence>
<name>B4R8P3_PHEZH</name>
<dbReference type="eggNOG" id="COG1524">
    <property type="taxonomic scope" value="Bacteria"/>
</dbReference>
<dbReference type="InterPro" id="IPR002591">
    <property type="entry name" value="Phosphodiest/P_Trfase"/>
</dbReference>
<reference evidence="2 3" key="1">
    <citation type="journal article" date="2008" name="BMC Genomics">
        <title>Complete genome of Phenylobacterium zucineum - a novel facultative intracellular bacterium isolated from human erythroleukemia cell line K562.</title>
        <authorList>
            <person name="Luo Y."/>
            <person name="Xu X."/>
            <person name="Ding Z."/>
            <person name="Liu Z."/>
            <person name="Zhang B."/>
            <person name="Yan Z."/>
            <person name="Sun J."/>
            <person name="Hu S."/>
            <person name="Hu X."/>
        </authorList>
    </citation>
    <scope>NUCLEOTIDE SEQUENCE [LARGE SCALE GENOMIC DNA]</scope>
    <source>
        <strain evidence="2 3">HLK1</strain>
    </source>
</reference>
<dbReference type="AlphaFoldDB" id="B4R8P3"/>
<sequence>MAGRYEAAMRLVSLLAFLLLAACAALPSGGSPDRLSASPPERPPVILISIDGFRADYLDRGVTPTLSLLAADGARATMRPSFPSKTFPNHYALVTGLPPDRNGIVENNMQDPAIPGVTFKMSNRPAVLDRRWWDQAEPIWVTAERAGVRSATLFWPGSEADVRGVRPSRWLPYDEAMPNAARIARVLAWLDLPPDERPGLVTLYFHQVDTAGHDHGPDSPEVNAALGDVDEALGALVAGLEARGLAANLLVVSDHGMAATSPDRRIFLEDLMPLDAGRTLAMGALMTLYPQPGRGAEVERALLKRHPHMDCWRKGEIPPRFRYGANPRVAPIFCLPQTGWSITTRAWVAKAKPEPGAHGYDPAHPDMAAIFVAHGPAFRKGVRAPDFDNVDVYPLLARLLGLRPAANDGDLDELGTVLTR</sequence>
<dbReference type="GO" id="GO:0016787">
    <property type="term" value="F:hydrolase activity"/>
    <property type="evidence" value="ECO:0007669"/>
    <property type="project" value="UniProtKB-ARBA"/>
</dbReference>
<dbReference type="CDD" id="cd16018">
    <property type="entry name" value="Enpp"/>
    <property type="match status" value="1"/>
</dbReference>
<dbReference type="EMBL" id="CP000747">
    <property type="protein sequence ID" value="ACG77670.1"/>
    <property type="molecule type" value="Genomic_DNA"/>
</dbReference>
<dbReference type="InterPro" id="IPR017850">
    <property type="entry name" value="Alkaline_phosphatase_core_sf"/>
</dbReference>
<dbReference type="PROSITE" id="PS51257">
    <property type="entry name" value="PROKAR_LIPOPROTEIN"/>
    <property type="match status" value="1"/>
</dbReference>
<feature type="signal peptide" evidence="1">
    <location>
        <begin position="1"/>
        <end position="24"/>
    </location>
</feature>
<evidence type="ECO:0000256" key="1">
    <source>
        <dbReference type="SAM" id="SignalP"/>
    </source>
</evidence>
<dbReference type="Gene3D" id="3.40.720.10">
    <property type="entry name" value="Alkaline Phosphatase, subunit A"/>
    <property type="match status" value="1"/>
</dbReference>